<name>A0A850DN73_9MICO</name>
<dbReference type="AlphaFoldDB" id="A0A850DN73"/>
<sequence>MAFVKFSKGTQSSTAVPTMTVLRSGSLSMNRSAYKLLGEPAAVEFFWDADRAMIGVGAADKDTLGSYPVRLNGTRETSPVTVSAVAFVRHIGIDLSKARRYVVSLEDNMLVLDTNAEYTVVTSNRTRGEERRRAEAQSDGT</sequence>
<dbReference type="RefSeq" id="WP_175325043.1">
    <property type="nucleotide sequence ID" value="NZ_JABMCG010000062.1"/>
</dbReference>
<comment type="caution">
    <text evidence="1">The sequence shown here is derived from an EMBL/GenBank/DDBJ whole genome shotgun (WGS) entry which is preliminary data.</text>
</comment>
<evidence type="ECO:0000313" key="1">
    <source>
        <dbReference type="EMBL" id="NUU26877.1"/>
    </source>
</evidence>
<evidence type="ECO:0000313" key="2">
    <source>
        <dbReference type="Proteomes" id="UP000539146"/>
    </source>
</evidence>
<organism evidence="1 2">
    <name type="scientific">Curtobacterium citreum</name>
    <dbReference type="NCBI Taxonomy" id="2036"/>
    <lineage>
        <taxon>Bacteria</taxon>
        <taxon>Bacillati</taxon>
        <taxon>Actinomycetota</taxon>
        <taxon>Actinomycetes</taxon>
        <taxon>Micrococcales</taxon>
        <taxon>Microbacteriaceae</taxon>
        <taxon>Curtobacterium</taxon>
    </lineage>
</organism>
<protein>
    <submittedName>
        <fullName evidence="1">Uncharacterized protein</fullName>
    </submittedName>
</protein>
<dbReference type="Proteomes" id="UP000539146">
    <property type="component" value="Unassembled WGS sequence"/>
</dbReference>
<dbReference type="EMBL" id="JABMCG010000062">
    <property type="protein sequence ID" value="NUU26877.1"/>
    <property type="molecule type" value="Genomic_DNA"/>
</dbReference>
<proteinExistence type="predicted"/>
<accession>A0A850DN73</accession>
<reference evidence="1 2" key="1">
    <citation type="submission" date="2020-05" db="EMBL/GenBank/DDBJ databases">
        <title>Genome Sequencing of Type Strains.</title>
        <authorList>
            <person name="Lemaire J.F."/>
            <person name="Inderbitzin P."/>
            <person name="Gregorio O.A."/>
            <person name="Collins S.B."/>
            <person name="Wespe N."/>
            <person name="Knight-Connoni V."/>
        </authorList>
    </citation>
    <scope>NUCLEOTIDE SEQUENCE [LARGE SCALE GENOMIC DNA]</scope>
    <source>
        <strain evidence="1 2">DSM 20512</strain>
    </source>
</reference>
<gene>
    <name evidence="1" type="ORF">HP467_01945</name>
</gene>